<evidence type="ECO:0000256" key="1">
    <source>
        <dbReference type="SAM" id="MobiDB-lite"/>
    </source>
</evidence>
<feature type="compositionally biased region" description="Low complexity" evidence="1">
    <location>
        <begin position="92"/>
        <end position="107"/>
    </location>
</feature>
<keyword evidence="3" id="KW-1185">Reference proteome</keyword>
<dbReference type="Proteomes" id="UP000182658">
    <property type="component" value="Unassembled WGS sequence"/>
</dbReference>
<evidence type="ECO:0000313" key="3">
    <source>
        <dbReference type="Proteomes" id="UP000182658"/>
    </source>
</evidence>
<dbReference type="AlphaFoldDB" id="A0A1J7IZU8"/>
<reference evidence="2 3" key="1">
    <citation type="submission" date="2016-10" db="EMBL/GenBank/DDBJ databases">
        <title>Draft genome sequence of Coniochaeta ligniaria NRRL30616, a lignocellulolytic fungus for bioabatement of inhibitors in plant biomass hydrolysates.</title>
        <authorList>
            <consortium name="DOE Joint Genome Institute"/>
            <person name="Jimenez D.J."/>
            <person name="Hector R.E."/>
            <person name="Riley R."/>
            <person name="Sun H."/>
            <person name="Grigoriev I.V."/>
            <person name="Van Elsas J.D."/>
            <person name="Nichols N.N."/>
        </authorList>
    </citation>
    <scope>NUCLEOTIDE SEQUENCE [LARGE SCALE GENOMIC DNA]</scope>
    <source>
        <strain evidence="2 3">NRRL 30616</strain>
    </source>
</reference>
<proteinExistence type="predicted"/>
<evidence type="ECO:0000313" key="2">
    <source>
        <dbReference type="EMBL" id="OIW32691.1"/>
    </source>
</evidence>
<dbReference type="EMBL" id="KV875095">
    <property type="protein sequence ID" value="OIW32691.1"/>
    <property type="molecule type" value="Genomic_DNA"/>
</dbReference>
<dbReference type="OrthoDB" id="5226159at2759"/>
<sequence length="107" mass="11907">MPVCLDLRRIRSRLQDMVSFRREKKRTLKISAPYNFKKEGTYIPGITESEISVLREKAAASCIGIRHDHDPTALGPLRIPSPVNMRSGSHMLGQSVSPLSSVSGSTW</sequence>
<protein>
    <submittedName>
        <fullName evidence="2">Uncharacterized protein</fullName>
    </submittedName>
</protein>
<accession>A0A1J7IZU8</accession>
<feature type="region of interest" description="Disordered" evidence="1">
    <location>
        <begin position="73"/>
        <end position="107"/>
    </location>
</feature>
<dbReference type="InParanoid" id="A0A1J7IZU8"/>
<organism evidence="2 3">
    <name type="scientific">Coniochaeta ligniaria NRRL 30616</name>
    <dbReference type="NCBI Taxonomy" id="1408157"/>
    <lineage>
        <taxon>Eukaryota</taxon>
        <taxon>Fungi</taxon>
        <taxon>Dikarya</taxon>
        <taxon>Ascomycota</taxon>
        <taxon>Pezizomycotina</taxon>
        <taxon>Sordariomycetes</taxon>
        <taxon>Sordariomycetidae</taxon>
        <taxon>Coniochaetales</taxon>
        <taxon>Coniochaetaceae</taxon>
        <taxon>Coniochaeta</taxon>
    </lineage>
</organism>
<gene>
    <name evidence="2" type="ORF">CONLIGDRAFT_679075</name>
</gene>
<name>A0A1J7IZU8_9PEZI</name>